<proteinExistence type="predicted"/>
<dbReference type="AlphaFoldDB" id="A0AAN7S366"/>
<comment type="caution">
    <text evidence="1">The sequence shown here is derived from an EMBL/GenBank/DDBJ whole genome shotgun (WGS) entry which is preliminary data.</text>
</comment>
<name>A0AAN7S366_MYCAM</name>
<dbReference type="Proteomes" id="UP001333110">
    <property type="component" value="Unassembled WGS sequence"/>
</dbReference>
<evidence type="ECO:0000313" key="2">
    <source>
        <dbReference type="Proteomes" id="UP001333110"/>
    </source>
</evidence>
<sequence>MASRLRELILPLYSALMRPHLECWIHLWGLQCNKDKDLLEWSQRTAIKMIGGLERLSYEKKARELVLFSLEKRRVQGHLIVVFQYLKRAYKKDGEGLFTKAYSMLIILLCCAWEHFDNSNGHASGLPYGQGIAVVSVLLYWARWNSNVSSSRRGCEL</sequence>
<dbReference type="EMBL" id="JAUNZN010000002">
    <property type="protein sequence ID" value="KAK4826727.1"/>
    <property type="molecule type" value="Genomic_DNA"/>
</dbReference>
<organism evidence="1 2">
    <name type="scientific">Mycteria americana</name>
    <name type="common">Wood stork</name>
    <dbReference type="NCBI Taxonomy" id="33587"/>
    <lineage>
        <taxon>Eukaryota</taxon>
        <taxon>Metazoa</taxon>
        <taxon>Chordata</taxon>
        <taxon>Craniata</taxon>
        <taxon>Vertebrata</taxon>
        <taxon>Euteleostomi</taxon>
        <taxon>Archelosauria</taxon>
        <taxon>Archosauria</taxon>
        <taxon>Dinosauria</taxon>
        <taxon>Saurischia</taxon>
        <taxon>Theropoda</taxon>
        <taxon>Coelurosauria</taxon>
        <taxon>Aves</taxon>
        <taxon>Neognathae</taxon>
        <taxon>Neoaves</taxon>
        <taxon>Aequornithes</taxon>
        <taxon>Ciconiiformes</taxon>
        <taxon>Ciconiidae</taxon>
        <taxon>Mycteria</taxon>
    </lineage>
</organism>
<protein>
    <submittedName>
        <fullName evidence="1">Uncharacterized protein</fullName>
    </submittedName>
</protein>
<gene>
    <name evidence="1" type="ORF">QYF61_010980</name>
</gene>
<evidence type="ECO:0000313" key="1">
    <source>
        <dbReference type="EMBL" id="KAK4826727.1"/>
    </source>
</evidence>
<accession>A0AAN7S366</accession>
<reference evidence="1 2" key="1">
    <citation type="journal article" date="2023" name="J. Hered.">
        <title>Chromosome-level genome of the wood stork (Mycteria americana) provides insight into avian chromosome evolution.</title>
        <authorList>
            <person name="Flamio R. Jr."/>
            <person name="Ramstad K.M."/>
        </authorList>
    </citation>
    <scope>NUCLEOTIDE SEQUENCE [LARGE SCALE GENOMIC DNA]</scope>
    <source>
        <strain evidence="1">JAX WOST 10</strain>
    </source>
</reference>
<keyword evidence="2" id="KW-1185">Reference proteome</keyword>